<proteinExistence type="predicted"/>
<feature type="compositionally biased region" description="Basic and acidic residues" evidence="1">
    <location>
        <begin position="43"/>
        <end position="70"/>
    </location>
</feature>
<feature type="region of interest" description="Disordered" evidence="1">
    <location>
        <begin position="1"/>
        <end position="70"/>
    </location>
</feature>
<evidence type="ECO:0000256" key="1">
    <source>
        <dbReference type="SAM" id="MobiDB-lite"/>
    </source>
</evidence>
<keyword evidence="3" id="KW-1185">Reference proteome</keyword>
<evidence type="ECO:0000313" key="3">
    <source>
        <dbReference type="Proteomes" id="UP001497516"/>
    </source>
</evidence>
<sequence length="127" mass="13689">MSSNKEHYYEAGKAEGRAEEKAGTMADTVKEKAMPAKETVAAKTEEVKERAGDAAEAAKEETYEGKEKTKGVLADAADTVKQTIGMGEHDDQATTAGAGEHRETREVSLDPEEPVKNMEVFNIITSV</sequence>
<feature type="compositionally biased region" description="Basic and acidic residues" evidence="1">
    <location>
        <begin position="1"/>
        <end position="35"/>
    </location>
</feature>
<accession>A0AAV2GU41</accession>
<protein>
    <submittedName>
        <fullName evidence="2">Uncharacterized protein</fullName>
    </submittedName>
</protein>
<gene>
    <name evidence="2" type="ORF">LTRI10_LOCUS53398</name>
</gene>
<dbReference type="EMBL" id="OZ034822">
    <property type="protein sequence ID" value="CAL1414224.1"/>
    <property type="molecule type" value="Genomic_DNA"/>
</dbReference>
<organism evidence="2 3">
    <name type="scientific">Linum trigynum</name>
    <dbReference type="NCBI Taxonomy" id="586398"/>
    <lineage>
        <taxon>Eukaryota</taxon>
        <taxon>Viridiplantae</taxon>
        <taxon>Streptophyta</taxon>
        <taxon>Embryophyta</taxon>
        <taxon>Tracheophyta</taxon>
        <taxon>Spermatophyta</taxon>
        <taxon>Magnoliopsida</taxon>
        <taxon>eudicotyledons</taxon>
        <taxon>Gunneridae</taxon>
        <taxon>Pentapetalae</taxon>
        <taxon>rosids</taxon>
        <taxon>fabids</taxon>
        <taxon>Malpighiales</taxon>
        <taxon>Linaceae</taxon>
        <taxon>Linum</taxon>
    </lineage>
</organism>
<dbReference type="AlphaFoldDB" id="A0AAV2GU41"/>
<reference evidence="2 3" key="1">
    <citation type="submission" date="2024-04" db="EMBL/GenBank/DDBJ databases">
        <authorList>
            <person name="Fracassetti M."/>
        </authorList>
    </citation>
    <scope>NUCLEOTIDE SEQUENCE [LARGE SCALE GENOMIC DNA]</scope>
</reference>
<feature type="region of interest" description="Disordered" evidence="1">
    <location>
        <begin position="83"/>
        <end position="114"/>
    </location>
</feature>
<name>A0AAV2GU41_9ROSI</name>
<dbReference type="Proteomes" id="UP001497516">
    <property type="component" value="Chromosome 9"/>
</dbReference>
<evidence type="ECO:0000313" key="2">
    <source>
        <dbReference type="EMBL" id="CAL1414224.1"/>
    </source>
</evidence>
<feature type="compositionally biased region" description="Basic and acidic residues" evidence="1">
    <location>
        <begin position="99"/>
        <end position="114"/>
    </location>
</feature>